<feature type="compositionally biased region" description="Low complexity" evidence="1">
    <location>
        <begin position="70"/>
        <end position="79"/>
    </location>
</feature>
<dbReference type="EMBL" id="JAVRRA010028433">
    <property type="protein sequence ID" value="KAK5040633.1"/>
    <property type="molecule type" value="Genomic_DNA"/>
</dbReference>
<reference evidence="2 3" key="1">
    <citation type="submission" date="2023-08" db="EMBL/GenBank/DDBJ databases">
        <title>Black Yeasts Isolated from many extreme environments.</title>
        <authorList>
            <person name="Coleine C."/>
            <person name="Stajich J.E."/>
            <person name="Selbmann L."/>
        </authorList>
    </citation>
    <scope>NUCLEOTIDE SEQUENCE [LARGE SCALE GENOMIC DNA]</scope>
    <source>
        <strain evidence="2 3">CCFEE 536</strain>
    </source>
</reference>
<accession>A0ABR0IU27</accession>
<protein>
    <submittedName>
        <fullName evidence="2">Uncharacterized protein</fullName>
    </submittedName>
</protein>
<comment type="caution">
    <text evidence="2">The sequence shown here is derived from an EMBL/GenBank/DDBJ whole genome shotgun (WGS) entry which is preliminary data.</text>
</comment>
<feature type="non-terminal residue" evidence="2">
    <location>
        <position position="137"/>
    </location>
</feature>
<keyword evidence="3" id="KW-1185">Reference proteome</keyword>
<feature type="region of interest" description="Disordered" evidence="1">
    <location>
        <begin position="32"/>
        <end position="92"/>
    </location>
</feature>
<gene>
    <name evidence="2" type="ORF">LTR16_011834</name>
</gene>
<name>A0ABR0IU27_9PEZI</name>
<evidence type="ECO:0000313" key="3">
    <source>
        <dbReference type="Proteomes" id="UP001357485"/>
    </source>
</evidence>
<organism evidence="2 3">
    <name type="scientific">Cryomyces antarcticus</name>
    <dbReference type="NCBI Taxonomy" id="329879"/>
    <lineage>
        <taxon>Eukaryota</taxon>
        <taxon>Fungi</taxon>
        <taxon>Dikarya</taxon>
        <taxon>Ascomycota</taxon>
        <taxon>Pezizomycotina</taxon>
        <taxon>Dothideomycetes</taxon>
        <taxon>Dothideomycetes incertae sedis</taxon>
        <taxon>Cryomyces</taxon>
    </lineage>
</organism>
<dbReference type="Proteomes" id="UP001357485">
    <property type="component" value="Unassembled WGS sequence"/>
</dbReference>
<proteinExistence type="predicted"/>
<evidence type="ECO:0000256" key="1">
    <source>
        <dbReference type="SAM" id="MobiDB-lite"/>
    </source>
</evidence>
<sequence length="137" mass="14608">DSPEIGIFDLAMRSSVRDSWNGPGARQSLRMQLMGPGRELPQVSQDSGFGDGHDSGNHTRGHPSRQGSLNTTPSPNNSSIAVHGNTGGSRLSLVPETQSIDVEAAIAILQELRKKASPEDLVALHKALLPTKEVDHI</sequence>
<evidence type="ECO:0000313" key="2">
    <source>
        <dbReference type="EMBL" id="KAK5040633.1"/>
    </source>
</evidence>
<feature type="non-terminal residue" evidence="2">
    <location>
        <position position="1"/>
    </location>
</feature>